<accession>A0A0D0AZK3</accession>
<evidence type="ECO:0000259" key="3">
    <source>
        <dbReference type="PROSITE" id="PS00036"/>
    </source>
</evidence>
<feature type="coiled-coil region" evidence="1">
    <location>
        <begin position="453"/>
        <end position="480"/>
    </location>
</feature>
<dbReference type="Gene3D" id="3.30.160.60">
    <property type="entry name" value="Classic Zinc Finger"/>
    <property type="match status" value="1"/>
</dbReference>
<dbReference type="Proteomes" id="UP000053593">
    <property type="component" value="Unassembled WGS sequence"/>
</dbReference>
<organism evidence="4 5">
    <name type="scientific">Collybiopsis luxurians FD-317 M1</name>
    <dbReference type="NCBI Taxonomy" id="944289"/>
    <lineage>
        <taxon>Eukaryota</taxon>
        <taxon>Fungi</taxon>
        <taxon>Dikarya</taxon>
        <taxon>Basidiomycota</taxon>
        <taxon>Agaricomycotina</taxon>
        <taxon>Agaricomycetes</taxon>
        <taxon>Agaricomycetidae</taxon>
        <taxon>Agaricales</taxon>
        <taxon>Marasmiineae</taxon>
        <taxon>Omphalotaceae</taxon>
        <taxon>Collybiopsis</taxon>
        <taxon>Collybiopsis luxurians</taxon>
    </lineage>
</organism>
<dbReference type="SUPFAM" id="SSF57959">
    <property type="entry name" value="Leucine zipper domain"/>
    <property type="match status" value="1"/>
</dbReference>
<evidence type="ECO:0000256" key="1">
    <source>
        <dbReference type="SAM" id="Coils"/>
    </source>
</evidence>
<evidence type="ECO:0000313" key="4">
    <source>
        <dbReference type="EMBL" id="KIK56160.1"/>
    </source>
</evidence>
<proteinExistence type="predicted"/>
<feature type="region of interest" description="Disordered" evidence="2">
    <location>
        <begin position="310"/>
        <end position="437"/>
    </location>
</feature>
<reference evidence="4 5" key="1">
    <citation type="submission" date="2014-04" db="EMBL/GenBank/DDBJ databases">
        <title>Evolutionary Origins and Diversification of the Mycorrhizal Mutualists.</title>
        <authorList>
            <consortium name="DOE Joint Genome Institute"/>
            <consortium name="Mycorrhizal Genomics Consortium"/>
            <person name="Kohler A."/>
            <person name="Kuo A."/>
            <person name="Nagy L.G."/>
            <person name="Floudas D."/>
            <person name="Copeland A."/>
            <person name="Barry K.W."/>
            <person name="Cichocki N."/>
            <person name="Veneault-Fourrey C."/>
            <person name="LaButti K."/>
            <person name="Lindquist E.A."/>
            <person name="Lipzen A."/>
            <person name="Lundell T."/>
            <person name="Morin E."/>
            <person name="Murat C."/>
            <person name="Riley R."/>
            <person name="Ohm R."/>
            <person name="Sun H."/>
            <person name="Tunlid A."/>
            <person name="Henrissat B."/>
            <person name="Grigoriev I.V."/>
            <person name="Hibbett D.S."/>
            <person name="Martin F."/>
        </authorList>
    </citation>
    <scope>NUCLEOTIDE SEQUENCE [LARGE SCALE GENOMIC DNA]</scope>
    <source>
        <strain evidence="4 5">FD-317 M1</strain>
    </source>
</reference>
<feature type="compositionally biased region" description="Low complexity" evidence="2">
    <location>
        <begin position="337"/>
        <end position="352"/>
    </location>
</feature>
<evidence type="ECO:0000313" key="5">
    <source>
        <dbReference type="Proteomes" id="UP000053593"/>
    </source>
</evidence>
<feature type="region of interest" description="Disordered" evidence="2">
    <location>
        <begin position="146"/>
        <end position="177"/>
    </location>
</feature>
<dbReference type="InterPro" id="IPR046347">
    <property type="entry name" value="bZIP_sf"/>
</dbReference>
<dbReference type="HOGENOM" id="CLU_509116_0_0_1"/>
<dbReference type="InterPro" id="IPR004827">
    <property type="entry name" value="bZIP"/>
</dbReference>
<dbReference type="AlphaFoldDB" id="A0A0D0AZK3"/>
<name>A0A0D0AZK3_9AGAR</name>
<dbReference type="CDD" id="cd12193">
    <property type="entry name" value="bZIP_GCN4"/>
    <property type="match status" value="1"/>
</dbReference>
<feature type="compositionally biased region" description="Basic and acidic residues" evidence="2">
    <location>
        <begin position="408"/>
        <end position="418"/>
    </location>
</feature>
<gene>
    <name evidence="4" type="ORF">GYMLUDRAFT_62209</name>
</gene>
<dbReference type="Pfam" id="PF07716">
    <property type="entry name" value="bZIP_2"/>
    <property type="match status" value="1"/>
</dbReference>
<dbReference type="GO" id="GO:0003700">
    <property type="term" value="F:DNA-binding transcription factor activity"/>
    <property type="evidence" value="ECO:0007669"/>
    <property type="project" value="InterPro"/>
</dbReference>
<feature type="compositionally biased region" description="Low complexity" evidence="2">
    <location>
        <begin position="153"/>
        <end position="163"/>
    </location>
</feature>
<keyword evidence="5" id="KW-1185">Reference proteome</keyword>
<feature type="compositionally biased region" description="Polar residues" evidence="2">
    <location>
        <begin position="381"/>
        <end position="394"/>
    </location>
</feature>
<protein>
    <recommendedName>
        <fullName evidence="3">BZIP domain-containing protein</fullName>
    </recommendedName>
</protein>
<sequence length="501" mass="55277">MARVDWPLNRGIIISGCYRAAPLELVNLHPFAVEISSPTYPNFLYQSNTDGHSSLNTSSTATSNLSLAPRTYGHSSEHLASVHNNGFLNTSPSNRVVELAAHYGIPQSLPKPPKPNLRPEPAFAAQSYSAMPEFVTMRQNYLNMLSNNPPDDSAASTGATGSAMDPAPQSTPLGLTSDHELQPVLDILRSSPEFKMAQNFGEYLTSPLGTPYDDFSNTSPMDDSPFISDLNTPIMDHIDNFESSLTDPTSGWTNEDLSRPLFDDASLSYYNQVPVQTGTEVKEPPQSTAAELLANHKLYSFSPSSPALEDFNSPVTPHDHSPVMRAGRSLYSSPRVPTSSTLPPHSTSSVSTRNKSRGPSLNATGTRKDISPETMVPYDAPTQSRNYLTPSATSRKVYPSHAARKRSHTEAFDDHVQEQDELTGEAPPGPNASEMEHIEWKRRQNTLAARKSRKRKLEHLRELEHENTELKQDRDRWKVRCGVLEGVLKANGMAVPKWDED</sequence>
<keyword evidence="1" id="KW-0175">Coiled coil</keyword>
<dbReference type="OrthoDB" id="2257100at2759"/>
<feature type="domain" description="BZIP" evidence="3">
    <location>
        <begin position="441"/>
        <end position="455"/>
    </location>
</feature>
<evidence type="ECO:0000256" key="2">
    <source>
        <dbReference type="SAM" id="MobiDB-lite"/>
    </source>
</evidence>
<dbReference type="PROSITE" id="PS00036">
    <property type="entry name" value="BZIP_BASIC"/>
    <property type="match status" value="1"/>
</dbReference>
<dbReference type="EMBL" id="KN834800">
    <property type="protein sequence ID" value="KIK56160.1"/>
    <property type="molecule type" value="Genomic_DNA"/>
</dbReference>